<evidence type="ECO:0000256" key="2">
    <source>
        <dbReference type="ARBA" id="ARBA00008404"/>
    </source>
</evidence>
<dbReference type="Pfam" id="PF03334">
    <property type="entry name" value="PhaG_MnhG_YufB"/>
    <property type="match status" value="1"/>
</dbReference>
<dbReference type="GO" id="GO:0015385">
    <property type="term" value="F:sodium:proton antiporter activity"/>
    <property type="evidence" value="ECO:0007669"/>
    <property type="project" value="TreeGrafter"/>
</dbReference>
<accession>A0A4R6BVX0</accession>
<name>A0A4R6BVX0_9STAP</name>
<feature type="transmembrane region" description="Helical" evidence="6">
    <location>
        <begin position="6"/>
        <end position="29"/>
    </location>
</feature>
<dbReference type="RefSeq" id="WP_133443244.1">
    <property type="nucleotide sequence ID" value="NZ_SCWB01000003.1"/>
</dbReference>
<dbReference type="Proteomes" id="UP000294802">
    <property type="component" value="Unassembled WGS sequence"/>
</dbReference>
<evidence type="ECO:0000256" key="5">
    <source>
        <dbReference type="ARBA" id="ARBA00022989"/>
    </source>
</evidence>
<comment type="similarity">
    <text evidence="2">Belongs to the CPA3 antiporters (TC 2.A.63) subunit G family.</text>
</comment>
<dbReference type="EMBL" id="SCWB01000003">
    <property type="protein sequence ID" value="TDM12534.1"/>
    <property type="molecule type" value="Genomic_DNA"/>
</dbReference>
<evidence type="ECO:0000256" key="4">
    <source>
        <dbReference type="ARBA" id="ARBA00022692"/>
    </source>
</evidence>
<reference evidence="7 8" key="1">
    <citation type="submission" date="2019-01" db="EMBL/GenBank/DDBJ databases">
        <title>Draft genome sequences of the type strains of six Macrococcus species.</title>
        <authorList>
            <person name="Mazhar S."/>
            <person name="Altermann E."/>
            <person name="Hill C."/>
            <person name="Mcauliffe O."/>
        </authorList>
    </citation>
    <scope>NUCLEOTIDE SEQUENCE [LARGE SCALE GENOMIC DNA]</scope>
    <source>
        <strain evidence="7 8">CCM4815</strain>
    </source>
</reference>
<organism evidence="7 8">
    <name type="scientific">Macrococcus lamae</name>
    <dbReference type="NCBI Taxonomy" id="198484"/>
    <lineage>
        <taxon>Bacteria</taxon>
        <taxon>Bacillati</taxon>
        <taxon>Bacillota</taxon>
        <taxon>Bacilli</taxon>
        <taxon>Bacillales</taxon>
        <taxon>Staphylococcaceae</taxon>
        <taxon>Macrococcus</taxon>
    </lineage>
</organism>
<sequence length="113" mass="12472">MIDTIINIAAMIFILLGATMSFVSALGLYRLPDVYTRAHSASKASTLGVMFIMTGVLLFFIAKDHQFQPSLLLAILFIFLTGPIGGHLIMRSAYYIGVPYTKKTVRDDLKNAK</sequence>
<keyword evidence="3" id="KW-0813">Transport</keyword>
<keyword evidence="3" id="KW-0050">Antiport</keyword>
<evidence type="ECO:0000256" key="1">
    <source>
        <dbReference type="ARBA" id="ARBA00004141"/>
    </source>
</evidence>
<keyword evidence="6" id="KW-0472">Membrane</keyword>
<proteinExistence type="inferred from homology"/>
<gene>
    <name evidence="7" type="ORF">ERX29_02685</name>
</gene>
<protein>
    <submittedName>
        <fullName evidence="7">Na+/H+ antiporter subunit G</fullName>
    </submittedName>
</protein>
<feature type="transmembrane region" description="Helical" evidence="6">
    <location>
        <begin position="41"/>
        <end position="61"/>
    </location>
</feature>
<keyword evidence="4 6" id="KW-0812">Transmembrane</keyword>
<dbReference type="PANTHER" id="PTHR34703:SF1">
    <property type="entry name" value="ANTIPORTER SUBUNIT MNHG2-RELATED"/>
    <property type="match status" value="1"/>
</dbReference>
<dbReference type="GO" id="GO:0005886">
    <property type="term" value="C:plasma membrane"/>
    <property type="evidence" value="ECO:0007669"/>
    <property type="project" value="UniProtKB-SubCell"/>
</dbReference>
<dbReference type="AlphaFoldDB" id="A0A4R6BVX0"/>
<evidence type="ECO:0000313" key="7">
    <source>
        <dbReference type="EMBL" id="TDM12534.1"/>
    </source>
</evidence>
<keyword evidence="8" id="KW-1185">Reference proteome</keyword>
<dbReference type="NCBIfam" id="NF009314">
    <property type="entry name" value="PRK12674.1-2"/>
    <property type="match status" value="1"/>
</dbReference>
<dbReference type="OrthoDB" id="9806575at2"/>
<feature type="transmembrane region" description="Helical" evidence="6">
    <location>
        <begin position="67"/>
        <end position="90"/>
    </location>
</feature>
<evidence type="ECO:0000256" key="6">
    <source>
        <dbReference type="SAM" id="Phobius"/>
    </source>
</evidence>
<dbReference type="PANTHER" id="PTHR34703">
    <property type="entry name" value="ANTIPORTER SUBUNIT MNHG2-RELATED"/>
    <property type="match status" value="1"/>
</dbReference>
<comment type="caution">
    <text evidence="7">The sequence shown here is derived from an EMBL/GenBank/DDBJ whole genome shotgun (WGS) entry which is preliminary data.</text>
</comment>
<keyword evidence="5 6" id="KW-1133">Transmembrane helix</keyword>
<evidence type="ECO:0000313" key="8">
    <source>
        <dbReference type="Proteomes" id="UP000294802"/>
    </source>
</evidence>
<dbReference type="NCBIfam" id="TIGR01300">
    <property type="entry name" value="CPA3_mnhG_phaG"/>
    <property type="match status" value="1"/>
</dbReference>
<comment type="subcellular location">
    <subcellularLocation>
        <location evidence="1">Membrane</location>
        <topology evidence="1">Multi-pass membrane protein</topology>
    </subcellularLocation>
</comment>
<evidence type="ECO:0000256" key="3">
    <source>
        <dbReference type="ARBA" id="ARBA00022449"/>
    </source>
</evidence>
<dbReference type="InterPro" id="IPR005133">
    <property type="entry name" value="PhaG_MnhG_YufB"/>
</dbReference>